<sequence length="67" mass="7657">MRAQVTIEEQPLSGGYKTVTVYNNTGEDSVARFSVRSEDAEYQLLAQAIDRFSTVMRVREEDKRGEQ</sequence>
<evidence type="ECO:0000313" key="1">
    <source>
        <dbReference type="EMBL" id="QDH93036.1"/>
    </source>
</evidence>
<protein>
    <submittedName>
        <fullName evidence="1">Uncharacterized protein</fullName>
    </submittedName>
</protein>
<dbReference type="EMBL" id="MK937605">
    <property type="protein sequence ID" value="QDH93036.1"/>
    <property type="molecule type" value="Genomic_DNA"/>
</dbReference>
<organism evidence="1 2">
    <name type="scientific">Mycobacterium phage Stephig9</name>
    <dbReference type="NCBI Taxonomy" id="2591224"/>
    <lineage>
        <taxon>Viruses</taxon>
        <taxon>Duplodnaviria</taxon>
        <taxon>Heunggongvirae</taxon>
        <taxon>Uroviricota</taxon>
        <taxon>Caudoviricetes</taxon>
        <taxon>Fromanvirus</taxon>
        <taxon>Fromanvirus astro</taxon>
    </lineage>
</organism>
<dbReference type="Proteomes" id="UP000317263">
    <property type="component" value="Segment"/>
</dbReference>
<proteinExistence type="predicted"/>
<accession>A0A514DHD3</accession>
<reference evidence="1 2" key="1">
    <citation type="submission" date="2019-05" db="EMBL/GenBank/DDBJ databases">
        <authorList>
            <person name="Chung H.-M."/>
            <person name="Dalia R."/>
            <person name="Diaz J."/>
            <person name="Khakhina S."/>
            <person name="Lee-Soety J.Y."/>
            <person name="Lindberg H.M."/>
            <person name="Pape-Zambito D.A."/>
            <person name="Sunnen C.N."/>
            <person name="Garlena R.A."/>
            <person name="Russell D.A."/>
            <person name="Pope W.H."/>
            <person name="Jacobs-Sera D."/>
            <person name="Hatfull G.F."/>
        </authorList>
    </citation>
    <scope>NUCLEOTIDE SEQUENCE [LARGE SCALE GENOMIC DNA]</scope>
</reference>
<evidence type="ECO:0000313" key="2">
    <source>
        <dbReference type="Proteomes" id="UP000317263"/>
    </source>
</evidence>
<gene>
    <name evidence="1" type="primary">91</name>
    <name evidence="1" type="ORF">SEA_STEPHIG9_91</name>
</gene>
<name>A0A514DHD3_9CAUD</name>